<dbReference type="EMBL" id="CP000612">
    <property type="protein sequence ID" value="ABO49491.1"/>
    <property type="molecule type" value="Genomic_DNA"/>
</dbReference>
<accession>A4J338</accession>
<evidence type="ECO:0000313" key="3">
    <source>
        <dbReference type="Proteomes" id="UP000001556"/>
    </source>
</evidence>
<keyword evidence="1" id="KW-1133">Transmembrane helix</keyword>
<evidence type="ECO:0008006" key="4">
    <source>
        <dbReference type="Google" id="ProtNLM"/>
    </source>
</evidence>
<evidence type="ECO:0000313" key="2">
    <source>
        <dbReference type="EMBL" id="ABO49491.1"/>
    </source>
</evidence>
<sequence>MTNIYSKINIPEIPTDWFLSTIVGLGVGIITAYTLYAVFLLFQRLVARIQHKQSIKKASRFSKLNPIEHLKLKGQVKKSNKEQKEILFVTIGSGLFLAITLPGITGKLLGFPFGILLGAIGYLRYTKIMRERRYGQKLKEAILLYDSLMIYMERGDNLQQALERSLPLLKLLKTPVEKCLKKYPYNPIEAIAEMEKNMNFDEAGILISILLQLQNNNQGAHVGGPEAVRLENLRKSLLRTNIKLRPMFQQFQLYLPLFCGFSLIAYCYYRHYKEQMGSLNPLDLIK</sequence>
<gene>
    <name evidence="2" type="ordered locus">Dred_0956</name>
</gene>
<dbReference type="RefSeq" id="WP_011877320.1">
    <property type="nucleotide sequence ID" value="NC_009253.1"/>
</dbReference>
<reference evidence="2 3" key="1">
    <citation type="submission" date="2007-03" db="EMBL/GenBank/DDBJ databases">
        <title>Complete sequence of Desulfotomaculum reducens MI-1.</title>
        <authorList>
            <consortium name="US DOE Joint Genome Institute"/>
            <person name="Copeland A."/>
            <person name="Lucas S."/>
            <person name="Lapidus A."/>
            <person name="Barry K."/>
            <person name="Detter J.C."/>
            <person name="Glavina del Rio T."/>
            <person name="Hammon N."/>
            <person name="Israni S."/>
            <person name="Dalin E."/>
            <person name="Tice H."/>
            <person name="Pitluck S."/>
            <person name="Sims D."/>
            <person name="Brettin T."/>
            <person name="Bruce D."/>
            <person name="Han C."/>
            <person name="Tapia R."/>
            <person name="Schmutz J."/>
            <person name="Larimer F."/>
            <person name="Land M."/>
            <person name="Hauser L."/>
            <person name="Kyrpides N."/>
            <person name="Kim E."/>
            <person name="Tebo B.M."/>
            <person name="Richardson P."/>
        </authorList>
    </citation>
    <scope>NUCLEOTIDE SEQUENCE [LARGE SCALE GENOMIC DNA]</scope>
    <source>
        <strain evidence="2 3">MI-1</strain>
    </source>
</reference>
<dbReference type="Proteomes" id="UP000001556">
    <property type="component" value="Chromosome"/>
</dbReference>
<feature type="transmembrane region" description="Helical" evidence="1">
    <location>
        <begin position="108"/>
        <end position="125"/>
    </location>
</feature>
<feature type="transmembrane region" description="Helical" evidence="1">
    <location>
        <begin position="253"/>
        <end position="272"/>
    </location>
</feature>
<protein>
    <recommendedName>
        <fullName evidence="4">Type II secretion system protein GspF domain-containing protein</fullName>
    </recommendedName>
</protein>
<keyword evidence="1" id="KW-0472">Membrane</keyword>
<evidence type="ECO:0000256" key="1">
    <source>
        <dbReference type="SAM" id="Phobius"/>
    </source>
</evidence>
<keyword evidence="3" id="KW-1185">Reference proteome</keyword>
<proteinExistence type="predicted"/>
<dbReference type="AlphaFoldDB" id="A4J338"/>
<dbReference type="KEGG" id="drm:Dred_0956"/>
<dbReference type="STRING" id="349161.Dred_0956"/>
<feature type="transmembrane region" description="Helical" evidence="1">
    <location>
        <begin position="17"/>
        <end position="42"/>
    </location>
</feature>
<name>A4J338_DESRM</name>
<feature type="transmembrane region" description="Helical" evidence="1">
    <location>
        <begin position="86"/>
        <end position="102"/>
    </location>
</feature>
<organism evidence="2 3">
    <name type="scientific">Desulforamulus reducens (strain ATCC BAA-1160 / DSM 100696 / MI-1)</name>
    <name type="common">Desulfotomaculum reducens</name>
    <dbReference type="NCBI Taxonomy" id="349161"/>
    <lineage>
        <taxon>Bacteria</taxon>
        <taxon>Bacillati</taxon>
        <taxon>Bacillota</taxon>
        <taxon>Clostridia</taxon>
        <taxon>Eubacteriales</taxon>
        <taxon>Peptococcaceae</taxon>
        <taxon>Desulforamulus</taxon>
    </lineage>
</organism>
<dbReference type="HOGENOM" id="CLU_972290_0_0_9"/>
<keyword evidence="1" id="KW-0812">Transmembrane</keyword>